<organism evidence="1 2">
    <name type="scientific">Molorchus minor</name>
    <dbReference type="NCBI Taxonomy" id="1323400"/>
    <lineage>
        <taxon>Eukaryota</taxon>
        <taxon>Metazoa</taxon>
        <taxon>Ecdysozoa</taxon>
        <taxon>Arthropoda</taxon>
        <taxon>Hexapoda</taxon>
        <taxon>Insecta</taxon>
        <taxon>Pterygota</taxon>
        <taxon>Neoptera</taxon>
        <taxon>Endopterygota</taxon>
        <taxon>Coleoptera</taxon>
        <taxon>Polyphaga</taxon>
        <taxon>Cucujiformia</taxon>
        <taxon>Chrysomeloidea</taxon>
        <taxon>Cerambycidae</taxon>
        <taxon>Lamiinae</taxon>
        <taxon>Monochamini</taxon>
        <taxon>Molorchus</taxon>
    </lineage>
</organism>
<keyword evidence="2" id="KW-1185">Reference proteome</keyword>
<evidence type="ECO:0000313" key="2">
    <source>
        <dbReference type="Proteomes" id="UP001162164"/>
    </source>
</evidence>
<protein>
    <submittedName>
        <fullName evidence="1">Uncharacterized protein</fullName>
    </submittedName>
</protein>
<comment type="caution">
    <text evidence="1">The sequence shown here is derived from an EMBL/GenBank/DDBJ whole genome shotgun (WGS) entry which is preliminary data.</text>
</comment>
<proteinExistence type="predicted"/>
<reference evidence="1" key="1">
    <citation type="journal article" date="2023" name="Insect Mol. Biol.">
        <title>Genome sequencing provides insights into the evolution of gene families encoding plant cell wall-degrading enzymes in longhorned beetles.</title>
        <authorList>
            <person name="Shin N.R."/>
            <person name="Okamura Y."/>
            <person name="Kirsch R."/>
            <person name="Pauchet Y."/>
        </authorList>
    </citation>
    <scope>NUCLEOTIDE SEQUENCE</scope>
    <source>
        <strain evidence="1">MMC_N1</strain>
    </source>
</reference>
<accession>A0ABQ9J3A4</accession>
<gene>
    <name evidence="1" type="ORF">NQ317_016795</name>
</gene>
<name>A0ABQ9J3A4_9CUCU</name>
<evidence type="ECO:0000313" key="1">
    <source>
        <dbReference type="EMBL" id="KAJ8971525.1"/>
    </source>
</evidence>
<dbReference type="Proteomes" id="UP001162164">
    <property type="component" value="Unassembled WGS sequence"/>
</dbReference>
<sequence>MQKHIAFIPWKEKVIKEVPIRELTPYIWREDSKSLQYGVILLINTIIRLCKGGTKGTVY</sequence>
<dbReference type="EMBL" id="JAPWTJ010001472">
    <property type="protein sequence ID" value="KAJ8971525.1"/>
    <property type="molecule type" value="Genomic_DNA"/>
</dbReference>